<protein>
    <submittedName>
        <fullName evidence="2">Uncharacterized protein</fullName>
    </submittedName>
</protein>
<name>A0AAV7PFB5_PLEWA</name>
<accession>A0AAV7PFB5</accession>
<proteinExistence type="predicted"/>
<dbReference type="EMBL" id="JANPWB010000011">
    <property type="protein sequence ID" value="KAJ1124423.1"/>
    <property type="molecule type" value="Genomic_DNA"/>
</dbReference>
<evidence type="ECO:0000313" key="3">
    <source>
        <dbReference type="Proteomes" id="UP001066276"/>
    </source>
</evidence>
<sequence length="119" mass="13200">MQMGHNAALGDRPEGVAFHTLQTWLQQASVPQSSMYGQDSTLLGGKMSARTVKNEWESGSADVLLLDYDEAVMNGTKGNWEDKLQISGGGRRGDQHRGEHKESDKVRAVVNMRVREGWQ</sequence>
<dbReference type="AlphaFoldDB" id="A0AAV7PFB5"/>
<gene>
    <name evidence="2" type="ORF">NDU88_002884</name>
</gene>
<comment type="caution">
    <text evidence="2">The sequence shown here is derived from an EMBL/GenBank/DDBJ whole genome shotgun (WGS) entry which is preliminary data.</text>
</comment>
<organism evidence="2 3">
    <name type="scientific">Pleurodeles waltl</name>
    <name type="common">Iberian ribbed newt</name>
    <dbReference type="NCBI Taxonomy" id="8319"/>
    <lineage>
        <taxon>Eukaryota</taxon>
        <taxon>Metazoa</taxon>
        <taxon>Chordata</taxon>
        <taxon>Craniata</taxon>
        <taxon>Vertebrata</taxon>
        <taxon>Euteleostomi</taxon>
        <taxon>Amphibia</taxon>
        <taxon>Batrachia</taxon>
        <taxon>Caudata</taxon>
        <taxon>Salamandroidea</taxon>
        <taxon>Salamandridae</taxon>
        <taxon>Pleurodelinae</taxon>
        <taxon>Pleurodeles</taxon>
    </lineage>
</organism>
<feature type="compositionally biased region" description="Basic and acidic residues" evidence="1">
    <location>
        <begin position="91"/>
        <end position="107"/>
    </location>
</feature>
<reference evidence="2" key="1">
    <citation type="journal article" date="2022" name="bioRxiv">
        <title>Sequencing and chromosome-scale assembly of the giantPleurodeles waltlgenome.</title>
        <authorList>
            <person name="Brown T."/>
            <person name="Elewa A."/>
            <person name="Iarovenko S."/>
            <person name="Subramanian E."/>
            <person name="Araus A.J."/>
            <person name="Petzold A."/>
            <person name="Susuki M."/>
            <person name="Suzuki K.-i.T."/>
            <person name="Hayashi T."/>
            <person name="Toyoda A."/>
            <person name="Oliveira C."/>
            <person name="Osipova E."/>
            <person name="Leigh N.D."/>
            <person name="Simon A."/>
            <person name="Yun M.H."/>
        </authorList>
    </citation>
    <scope>NUCLEOTIDE SEQUENCE</scope>
    <source>
        <strain evidence="2">20211129_DDA</strain>
        <tissue evidence="2">Liver</tissue>
    </source>
</reference>
<keyword evidence="3" id="KW-1185">Reference proteome</keyword>
<evidence type="ECO:0000256" key="1">
    <source>
        <dbReference type="SAM" id="MobiDB-lite"/>
    </source>
</evidence>
<evidence type="ECO:0000313" key="2">
    <source>
        <dbReference type="EMBL" id="KAJ1124423.1"/>
    </source>
</evidence>
<dbReference type="Proteomes" id="UP001066276">
    <property type="component" value="Chromosome 7"/>
</dbReference>
<feature type="region of interest" description="Disordered" evidence="1">
    <location>
        <begin position="80"/>
        <end position="107"/>
    </location>
</feature>